<accession>A0A0F9PT30</accession>
<evidence type="ECO:0000313" key="1">
    <source>
        <dbReference type="EMBL" id="KKN34855.1"/>
    </source>
</evidence>
<sequence>MNEKDDIIELLDKLWANIKGNIHPRELNRHFIDYFKNNIDKTEGLIEGNNQMLEELFPLLIKGKMSLKELLLLINPTLRDALKYVFEKILEESEISSRKGRTI</sequence>
<dbReference type="EMBL" id="LAZR01002080">
    <property type="protein sequence ID" value="KKN34855.1"/>
    <property type="molecule type" value="Genomic_DNA"/>
</dbReference>
<organism evidence="1">
    <name type="scientific">marine sediment metagenome</name>
    <dbReference type="NCBI Taxonomy" id="412755"/>
    <lineage>
        <taxon>unclassified sequences</taxon>
        <taxon>metagenomes</taxon>
        <taxon>ecological metagenomes</taxon>
    </lineage>
</organism>
<proteinExistence type="predicted"/>
<comment type="caution">
    <text evidence="1">The sequence shown here is derived from an EMBL/GenBank/DDBJ whole genome shotgun (WGS) entry which is preliminary data.</text>
</comment>
<name>A0A0F9PT30_9ZZZZ</name>
<protein>
    <submittedName>
        <fullName evidence="1">Uncharacterized protein</fullName>
    </submittedName>
</protein>
<reference evidence="1" key="1">
    <citation type="journal article" date="2015" name="Nature">
        <title>Complex archaea that bridge the gap between prokaryotes and eukaryotes.</title>
        <authorList>
            <person name="Spang A."/>
            <person name="Saw J.H."/>
            <person name="Jorgensen S.L."/>
            <person name="Zaremba-Niedzwiedzka K."/>
            <person name="Martijn J."/>
            <person name="Lind A.E."/>
            <person name="van Eijk R."/>
            <person name="Schleper C."/>
            <person name="Guy L."/>
            <person name="Ettema T.J."/>
        </authorList>
    </citation>
    <scope>NUCLEOTIDE SEQUENCE</scope>
</reference>
<dbReference type="AlphaFoldDB" id="A0A0F9PT30"/>
<gene>
    <name evidence="1" type="ORF">LCGC14_0789590</name>
</gene>